<dbReference type="EMBL" id="CADCVS010000365">
    <property type="protein sequence ID" value="CAA9517384.1"/>
    <property type="molecule type" value="Genomic_DNA"/>
</dbReference>
<feature type="non-terminal residue" evidence="2">
    <location>
        <position position="1"/>
    </location>
</feature>
<name>A0A6J4TA47_9ACTN</name>
<feature type="compositionally biased region" description="Pro residues" evidence="1">
    <location>
        <begin position="38"/>
        <end position="47"/>
    </location>
</feature>
<accession>A0A6J4TA47</accession>
<feature type="region of interest" description="Disordered" evidence="1">
    <location>
        <begin position="1"/>
        <end position="123"/>
    </location>
</feature>
<evidence type="ECO:0000256" key="1">
    <source>
        <dbReference type="SAM" id="MobiDB-lite"/>
    </source>
</evidence>
<proteinExistence type="predicted"/>
<feature type="compositionally biased region" description="Low complexity" evidence="1">
    <location>
        <begin position="48"/>
        <end position="67"/>
    </location>
</feature>
<dbReference type="AlphaFoldDB" id="A0A6J4TA47"/>
<feature type="non-terminal residue" evidence="2">
    <location>
        <position position="123"/>
    </location>
</feature>
<gene>
    <name evidence="2" type="ORF">AVDCRST_MAG30-2844</name>
</gene>
<feature type="compositionally biased region" description="Basic residues" evidence="1">
    <location>
        <begin position="18"/>
        <end position="37"/>
    </location>
</feature>
<protein>
    <submittedName>
        <fullName evidence="2">Uncharacterized protein</fullName>
    </submittedName>
</protein>
<reference evidence="2" key="1">
    <citation type="submission" date="2020-02" db="EMBL/GenBank/DDBJ databases">
        <authorList>
            <person name="Meier V. D."/>
        </authorList>
    </citation>
    <scope>NUCLEOTIDE SEQUENCE</scope>
    <source>
        <strain evidence="2">AVDCRST_MAG30</strain>
    </source>
</reference>
<evidence type="ECO:0000313" key="2">
    <source>
        <dbReference type="EMBL" id="CAA9517384.1"/>
    </source>
</evidence>
<organism evidence="2">
    <name type="scientific">uncultured Solirubrobacteraceae bacterium</name>
    <dbReference type="NCBI Taxonomy" id="1162706"/>
    <lineage>
        <taxon>Bacteria</taxon>
        <taxon>Bacillati</taxon>
        <taxon>Actinomycetota</taxon>
        <taxon>Thermoleophilia</taxon>
        <taxon>Solirubrobacterales</taxon>
        <taxon>Solirubrobacteraceae</taxon>
        <taxon>environmental samples</taxon>
    </lineage>
</organism>
<sequence length="123" mass="13038">APRHPTRNRPAAPGAARRSARPPRPRVRRRPRPRRGRPPPGDVPPAAPALLRGAGRGLVPRLPGADPHGARRRAPARHGPAGPRCRRPRRLPPAGAVRQGVRPPPGDRPLGVPRAAPPGARGL</sequence>